<organism evidence="1">
    <name type="scientific">Eiseniibacteriota bacterium</name>
    <dbReference type="NCBI Taxonomy" id="2212470"/>
    <lineage>
        <taxon>Bacteria</taxon>
        <taxon>Candidatus Eiseniibacteriota</taxon>
    </lineage>
</organism>
<sequence length="100" mass="11223">MTTHPMKRVTIVTEALARDPIRRLLAEVGAHGYTIFGVEGSGARGDRPADIAEYGNIQVEVILPPAVAERLLGRLAREFFPRYAMIAYEDEVRVLRPEKF</sequence>
<dbReference type="SUPFAM" id="SSF54913">
    <property type="entry name" value="GlnB-like"/>
    <property type="match status" value="1"/>
</dbReference>
<dbReference type="Pfam" id="PF00543">
    <property type="entry name" value="P-II"/>
    <property type="match status" value="1"/>
</dbReference>
<dbReference type="InterPro" id="IPR011322">
    <property type="entry name" value="N-reg_PII-like_a/b"/>
</dbReference>
<name>A0A832I848_UNCEI</name>
<accession>A0A832I848</accession>
<evidence type="ECO:0000313" key="1">
    <source>
        <dbReference type="EMBL" id="HGZ42357.1"/>
    </source>
</evidence>
<proteinExistence type="predicted"/>
<dbReference type="InterPro" id="IPR002187">
    <property type="entry name" value="N-reg_PII"/>
</dbReference>
<comment type="caution">
    <text evidence="1">The sequence shown here is derived from an EMBL/GenBank/DDBJ whole genome shotgun (WGS) entry which is preliminary data.</text>
</comment>
<reference evidence="1" key="1">
    <citation type="journal article" date="2020" name="mSystems">
        <title>Genome- and Community-Level Interaction Insights into Carbon Utilization and Element Cycling Functions of Hydrothermarchaeota in Hydrothermal Sediment.</title>
        <authorList>
            <person name="Zhou Z."/>
            <person name="Liu Y."/>
            <person name="Xu W."/>
            <person name="Pan J."/>
            <person name="Luo Z.H."/>
            <person name="Li M."/>
        </authorList>
    </citation>
    <scope>NUCLEOTIDE SEQUENCE [LARGE SCALE GENOMIC DNA]</scope>
    <source>
        <strain evidence="1">SpSt-381</strain>
    </source>
</reference>
<protein>
    <submittedName>
        <fullName evidence="1">Transcriptional regulator</fullName>
    </submittedName>
</protein>
<dbReference type="Gene3D" id="3.30.70.120">
    <property type="match status" value="1"/>
</dbReference>
<dbReference type="InterPro" id="IPR015867">
    <property type="entry name" value="N-reg_PII/ATP_PRibTrfase_C"/>
</dbReference>
<dbReference type="EMBL" id="DSQF01000004">
    <property type="protein sequence ID" value="HGZ42357.1"/>
    <property type="molecule type" value="Genomic_DNA"/>
</dbReference>
<dbReference type="GO" id="GO:0006808">
    <property type="term" value="P:regulation of nitrogen utilization"/>
    <property type="evidence" value="ECO:0007669"/>
    <property type="project" value="InterPro"/>
</dbReference>
<gene>
    <name evidence="1" type="ORF">ENR23_02840</name>
</gene>
<dbReference type="GO" id="GO:0030234">
    <property type="term" value="F:enzyme regulator activity"/>
    <property type="evidence" value="ECO:0007669"/>
    <property type="project" value="InterPro"/>
</dbReference>
<dbReference type="AlphaFoldDB" id="A0A832I848"/>